<protein>
    <submittedName>
        <fullName evidence="1">Uncharacterized protein</fullName>
    </submittedName>
</protein>
<dbReference type="AlphaFoldDB" id="A0A0C4YL91"/>
<dbReference type="KEGG" id="cbw:RR42_s2261"/>
<gene>
    <name evidence="1" type="ORF">RR42_s2261</name>
</gene>
<evidence type="ECO:0000313" key="2">
    <source>
        <dbReference type="Proteomes" id="UP000031843"/>
    </source>
</evidence>
<evidence type="ECO:0000313" key="1">
    <source>
        <dbReference type="EMBL" id="AJG23843.1"/>
    </source>
</evidence>
<proteinExistence type="predicted"/>
<keyword evidence="2" id="KW-1185">Reference proteome</keyword>
<organism evidence="1 2">
    <name type="scientific">Cupriavidus basilensis</name>
    <dbReference type="NCBI Taxonomy" id="68895"/>
    <lineage>
        <taxon>Bacteria</taxon>
        <taxon>Pseudomonadati</taxon>
        <taxon>Pseudomonadota</taxon>
        <taxon>Betaproteobacteria</taxon>
        <taxon>Burkholderiales</taxon>
        <taxon>Burkholderiaceae</taxon>
        <taxon>Cupriavidus</taxon>
    </lineage>
</organism>
<dbReference type="STRING" id="68895.RR42_s2261"/>
<sequence>MWCAGAAATSLNPRLSRFFVVVAEAVCGPPRTSFVSRSAPHAARYAAVGRLLATPCWRCRSDMAQD</sequence>
<reference evidence="1 2" key="1">
    <citation type="journal article" date="2015" name="Genome Announc.">
        <title>Complete Genome Sequence of Cupriavidus basilensis 4G11, Isolated from the Oak Ridge Field Research Center Site.</title>
        <authorList>
            <person name="Ray J."/>
            <person name="Waters R.J."/>
            <person name="Skerker J.M."/>
            <person name="Kuehl J.V."/>
            <person name="Price M.N."/>
            <person name="Huang J."/>
            <person name="Chakraborty R."/>
            <person name="Arkin A.P."/>
            <person name="Deutschbauer A."/>
        </authorList>
    </citation>
    <scope>NUCLEOTIDE SEQUENCE [LARGE SCALE GENOMIC DNA]</scope>
    <source>
        <strain evidence="1">4G11</strain>
    </source>
</reference>
<name>A0A0C4YL91_9BURK</name>
<dbReference type="Proteomes" id="UP000031843">
    <property type="component" value="Chromosome secondary"/>
</dbReference>
<dbReference type="EMBL" id="CP010537">
    <property type="protein sequence ID" value="AJG23843.1"/>
    <property type="molecule type" value="Genomic_DNA"/>
</dbReference>
<accession>A0A0C4YL91</accession>